<evidence type="ECO:0000256" key="1">
    <source>
        <dbReference type="ARBA" id="ARBA00023157"/>
    </source>
</evidence>
<keyword evidence="5" id="KW-1185">Reference proteome</keyword>
<protein>
    <recommendedName>
        <fullName evidence="3">Saposin B-type domain-containing protein</fullName>
    </recommendedName>
</protein>
<dbReference type="EMBL" id="JAKKPZ010000001">
    <property type="protein sequence ID" value="KAI1729092.1"/>
    <property type="molecule type" value="Genomic_DNA"/>
</dbReference>
<dbReference type="SUPFAM" id="SSF47862">
    <property type="entry name" value="Saposin"/>
    <property type="match status" value="1"/>
</dbReference>
<evidence type="ECO:0000256" key="2">
    <source>
        <dbReference type="SAM" id="SignalP"/>
    </source>
</evidence>
<dbReference type="Proteomes" id="UP001201812">
    <property type="component" value="Unassembled WGS sequence"/>
</dbReference>
<keyword evidence="1" id="KW-1015">Disulfide bond</keyword>
<evidence type="ECO:0000313" key="4">
    <source>
        <dbReference type="EMBL" id="KAI1729092.1"/>
    </source>
</evidence>
<feature type="domain" description="Saposin B-type" evidence="3">
    <location>
        <begin position="28"/>
        <end position="106"/>
    </location>
</feature>
<sequence length="106" mass="11705">MSLLSLISIVIMFFSLEDQVPTANANNNVFECVLCEIVVETISSDKNLNTALSSMYRRCSRMGLLSPICVQLVDKNAKILLSQIGTSNVGSSKNMCIQQLKLCDRE</sequence>
<organism evidence="4 5">
    <name type="scientific">Ditylenchus destructor</name>
    <dbReference type="NCBI Taxonomy" id="166010"/>
    <lineage>
        <taxon>Eukaryota</taxon>
        <taxon>Metazoa</taxon>
        <taxon>Ecdysozoa</taxon>
        <taxon>Nematoda</taxon>
        <taxon>Chromadorea</taxon>
        <taxon>Rhabditida</taxon>
        <taxon>Tylenchina</taxon>
        <taxon>Tylenchomorpha</taxon>
        <taxon>Sphaerularioidea</taxon>
        <taxon>Anguinidae</taxon>
        <taxon>Anguininae</taxon>
        <taxon>Ditylenchus</taxon>
    </lineage>
</organism>
<evidence type="ECO:0000313" key="5">
    <source>
        <dbReference type="Proteomes" id="UP001201812"/>
    </source>
</evidence>
<dbReference type="InterPro" id="IPR011001">
    <property type="entry name" value="Saposin-like"/>
</dbReference>
<keyword evidence="2" id="KW-0732">Signal</keyword>
<evidence type="ECO:0000259" key="3">
    <source>
        <dbReference type="PROSITE" id="PS50015"/>
    </source>
</evidence>
<gene>
    <name evidence="4" type="ORF">DdX_01311</name>
</gene>
<proteinExistence type="predicted"/>
<comment type="caution">
    <text evidence="4">The sequence shown here is derived from an EMBL/GenBank/DDBJ whole genome shotgun (WGS) entry which is preliminary data.</text>
</comment>
<feature type="signal peptide" evidence="2">
    <location>
        <begin position="1"/>
        <end position="25"/>
    </location>
</feature>
<dbReference type="InterPro" id="IPR008139">
    <property type="entry name" value="SaposinB_dom"/>
</dbReference>
<reference evidence="4" key="1">
    <citation type="submission" date="2022-01" db="EMBL/GenBank/DDBJ databases">
        <title>Genome Sequence Resource for Two Populations of Ditylenchus destructor, the Migratory Endoparasitic Phytonematode.</title>
        <authorList>
            <person name="Zhang H."/>
            <person name="Lin R."/>
            <person name="Xie B."/>
        </authorList>
    </citation>
    <scope>NUCLEOTIDE SEQUENCE</scope>
    <source>
        <strain evidence="4">BazhouSP</strain>
    </source>
</reference>
<feature type="chain" id="PRO_5041925505" description="Saposin B-type domain-containing protein" evidence="2">
    <location>
        <begin position="26"/>
        <end position="106"/>
    </location>
</feature>
<accession>A0AAD4NIK5</accession>
<name>A0AAD4NIK5_9BILA</name>
<dbReference type="PROSITE" id="PS50015">
    <property type="entry name" value="SAP_B"/>
    <property type="match status" value="1"/>
</dbReference>
<dbReference type="AlphaFoldDB" id="A0AAD4NIK5"/>